<dbReference type="AlphaFoldDB" id="A0A0F8ZDY1"/>
<dbReference type="EMBL" id="LAZR01064079">
    <property type="protein sequence ID" value="KKK58246.1"/>
    <property type="molecule type" value="Genomic_DNA"/>
</dbReference>
<name>A0A0F8ZDY1_9ZZZZ</name>
<proteinExistence type="predicted"/>
<reference evidence="1" key="1">
    <citation type="journal article" date="2015" name="Nature">
        <title>Complex archaea that bridge the gap between prokaryotes and eukaryotes.</title>
        <authorList>
            <person name="Spang A."/>
            <person name="Saw J.H."/>
            <person name="Jorgensen S.L."/>
            <person name="Zaremba-Niedzwiedzka K."/>
            <person name="Martijn J."/>
            <person name="Lind A.E."/>
            <person name="van Eijk R."/>
            <person name="Schleper C."/>
            <person name="Guy L."/>
            <person name="Ettema T.J."/>
        </authorList>
    </citation>
    <scope>NUCLEOTIDE SEQUENCE</scope>
</reference>
<organism evidence="1">
    <name type="scientific">marine sediment metagenome</name>
    <dbReference type="NCBI Taxonomy" id="412755"/>
    <lineage>
        <taxon>unclassified sequences</taxon>
        <taxon>metagenomes</taxon>
        <taxon>ecological metagenomes</taxon>
    </lineage>
</organism>
<gene>
    <name evidence="1" type="ORF">LCGC14_3046380</name>
</gene>
<evidence type="ECO:0000313" key="1">
    <source>
        <dbReference type="EMBL" id="KKK58246.1"/>
    </source>
</evidence>
<sequence length="169" mass="18346">MPARLVICPVDVEVGADGVTRRRPRVGNIPDPGKPPFIDPEEGLITPTCVFNSAISDGQPGQENDFCFCVVAAIDLSAVDADPEVETLFDLADDQPLSDLHTWLVNTPKVLGWKAGKINKIKGKLNKEGVTSSDMTEDSALWEWANRVAGKYAPTGWDIRRTKTSRVGA</sequence>
<comment type="caution">
    <text evidence="1">The sequence shown here is derived from an EMBL/GenBank/DDBJ whole genome shotgun (WGS) entry which is preliminary data.</text>
</comment>
<protein>
    <submittedName>
        <fullName evidence="1">Uncharacterized protein</fullName>
    </submittedName>
</protein>
<accession>A0A0F8ZDY1</accession>